<accession>A0A2N3WPU3</accession>
<comment type="caution">
    <text evidence="1">The sequence shown here is derived from an EMBL/GenBank/DDBJ whole genome shotgun (WGS) entry which is preliminary data.</text>
</comment>
<evidence type="ECO:0000313" key="2">
    <source>
        <dbReference type="Proteomes" id="UP000233750"/>
    </source>
</evidence>
<dbReference type="AlphaFoldDB" id="A0A2N3WPU3"/>
<gene>
    <name evidence="1" type="ORF">ATK30_6834</name>
</gene>
<dbReference type="OrthoDB" id="3695340at2"/>
<dbReference type="RefSeq" id="WP_101438833.1">
    <property type="nucleotide sequence ID" value="NZ_PJMY01000003.1"/>
</dbReference>
<dbReference type="EMBL" id="PJMY01000003">
    <property type="protein sequence ID" value="PKV95901.1"/>
    <property type="molecule type" value="Genomic_DNA"/>
</dbReference>
<dbReference type="Proteomes" id="UP000233750">
    <property type="component" value="Unassembled WGS sequence"/>
</dbReference>
<proteinExistence type="predicted"/>
<sequence>MNEPIPVYTTSRLRVVVTAYLAQVRAGRITLDEAEARVVAAFDSLERQRAAAALLRDQEVTGNREGKVAADPAITSARAARSVQPRTGTQRAAILQYVVEAPNGVTDFEISRDMRILPNSVRPRRNELADGGYVVDSGQTRQHRGSSWAVWVATDEARAWYGR</sequence>
<name>A0A2N3WPU3_9PSEU</name>
<keyword evidence="2" id="KW-1185">Reference proteome</keyword>
<evidence type="ECO:0000313" key="1">
    <source>
        <dbReference type="EMBL" id="PKV95901.1"/>
    </source>
</evidence>
<protein>
    <submittedName>
        <fullName evidence="1">Uncharacterized protein</fullName>
    </submittedName>
</protein>
<organism evidence="1 2">
    <name type="scientific">Amycolatopsis echigonensis</name>
    <dbReference type="NCBI Taxonomy" id="2576905"/>
    <lineage>
        <taxon>Bacteria</taxon>
        <taxon>Bacillati</taxon>
        <taxon>Actinomycetota</taxon>
        <taxon>Actinomycetes</taxon>
        <taxon>Pseudonocardiales</taxon>
        <taxon>Pseudonocardiaceae</taxon>
        <taxon>Amycolatopsis</taxon>
    </lineage>
</organism>
<reference evidence="1 2" key="1">
    <citation type="submission" date="2017-12" db="EMBL/GenBank/DDBJ databases">
        <title>Sequencing the genomes of 1000 Actinobacteria strains.</title>
        <authorList>
            <person name="Klenk H.-P."/>
        </authorList>
    </citation>
    <scope>NUCLEOTIDE SEQUENCE [LARGE SCALE GENOMIC DNA]</scope>
    <source>
        <strain evidence="1 2">DSM 45165</strain>
    </source>
</reference>